<dbReference type="PANTHER" id="PTHR35271:SF1">
    <property type="entry name" value="ABC TRANSPORTER, SUBSTRATE-BINDING LIPOPROTEIN"/>
    <property type="match status" value="1"/>
</dbReference>
<gene>
    <name evidence="1" type="ORF">SAMN05216258_101484</name>
</gene>
<dbReference type="InterPro" id="IPR028082">
    <property type="entry name" value="Peripla_BP_I"/>
</dbReference>
<reference evidence="1 2" key="1">
    <citation type="submission" date="2016-10" db="EMBL/GenBank/DDBJ databases">
        <authorList>
            <person name="de Groot N.N."/>
        </authorList>
    </citation>
    <scope>NUCLEOTIDE SEQUENCE [LARGE SCALE GENOMIC DNA]</scope>
    <source>
        <strain evidence="1 2">CGMCC 1.11030</strain>
    </source>
</reference>
<dbReference type="RefSeq" id="WP_092857437.1">
    <property type="nucleotide sequence ID" value="NZ_FOQH01000001.1"/>
</dbReference>
<protein>
    <submittedName>
        <fullName evidence="1">Putative ABC transport system substrate-binding protein</fullName>
    </submittedName>
</protein>
<name>A0A1I3C0Z0_9RHOB</name>
<organism evidence="1 2">
    <name type="scientific">Albimonas pacifica</name>
    <dbReference type="NCBI Taxonomy" id="1114924"/>
    <lineage>
        <taxon>Bacteria</taxon>
        <taxon>Pseudomonadati</taxon>
        <taxon>Pseudomonadota</taxon>
        <taxon>Alphaproteobacteria</taxon>
        <taxon>Rhodobacterales</taxon>
        <taxon>Paracoccaceae</taxon>
        <taxon>Albimonas</taxon>
    </lineage>
</organism>
<evidence type="ECO:0000313" key="1">
    <source>
        <dbReference type="EMBL" id="SFH68093.1"/>
    </source>
</evidence>
<dbReference type="AlphaFoldDB" id="A0A1I3C0Z0"/>
<keyword evidence="2" id="KW-1185">Reference proteome</keyword>
<dbReference type="PANTHER" id="PTHR35271">
    <property type="entry name" value="ABC TRANSPORTER, SUBSTRATE-BINDING LIPOPROTEIN-RELATED"/>
    <property type="match status" value="1"/>
</dbReference>
<dbReference type="Pfam" id="PF04392">
    <property type="entry name" value="ABC_sub_bind"/>
    <property type="match status" value="1"/>
</dbReference>
<dbReference type="SUPFAM" id="SSF53822">
    <property type="entry name" value="Periplasmic binding protein-like I"/>
    <property type="match status" value="1"/>
</dbReference>
<dbReference type="InterPro" id="IPR006311">
    <property type="entry name" value="TAT_signal"/>
</dbReference>
<dbReference type="Proteomes" id="UP000199377">
    <property type="component" value="Unassembled WGS sequence"/>
</dbReference>
<dbReference type="EMBL" id="FOQH01000001">
    <property type="protein sequence ID" value="SFH68093.1"/>
    <property type="molecule type" value="Genomic_DNA"/>
</dbReference>
<accession>A0A1I3C0Z0</accession>
<dbReference type="CDD" id="cd06325">
    <property type="entry name" value="PBP1_ABC_unchar_transporter"/>
    <property type="match status" value="1"/>
</dbReference>
<dbReference type="OrthoDB" id="9776955at2"/>
<dbReference type="InterPro" id="IPR007487">
    <property type="entry name" value="ABC_transpt-TYRBP-like"/>
</dbReference>
<dbReference type="STRING" id="1114924.SAMN05216258_101484"/>
<sequence>MQDRRTTAPAAGRAPPLGRRAFLGGAAGLIAAGAAGPALPQARPFRIYRVTYRGRTEVEDGFDDYLAANGIAAEFIERDADRDPGKLPGFVEEIRAEKPDLVVTWGTSVTLGIAGRHDDPDPAAHIHDIPVVFALVSAPEKSGLVADVETPARNVTGAVHIVPPETQLRAMHSYRPIESLGVLYTASEENSVAIVDELRTLRESMGFALVERQFRIDGDARPTADGIEELIAEIKSAGANWLYLLPDTFLGTQYDRVVPAALEQRLPTFGAAELAIRSGGALVGLISRYYSVGQLAASKAARVLRDGEDPGSIPIETLKRFSLIINLPVAEKLDLYPPIEMLNYAEVLTG</sequence>
<dbReference type="Gene3D" id="3.40.50.2300">
    <property type="match status" value="2"/>
</dbReference>
<evidence type="ECO:0000313" key="2">
    <source>
        <dbReference type="Proteomes" id="UP000199377"/>
    </source>
</evidence>
<proteinExistence type="predicted"/>
<dbReference type="PROSITE" id="PS51318">
    <property type="entry name" value="TAT"/>
    <property type="match status" value="1"/>
</dbReference>